<evidence type="ECO:0000313" key="1">
    <source>
        <dbReference type="EnsemblPlants" id="TuG1812G0500001956.01.T03"/>
    </source>
</evidence>
<reference evidence="1" key="3">
    <citation type="submission" date="2022-06" db="UniProtKB">
        <authorList>
            <consortium name="EnsemblPlants"/>
        </authorList>
    </citation>
    <scope>IDENTIFICATION</scope>
</reference>
<organism evidence="1 2">
    <name type="scientific">Triticum urartu</name>
    <name type="common">Red wild einkorn</name>
    <name type="synonym">Crithodium urartu</name>
    <dbReference type="NCBI Taxonomy" id="4572"/>
    <lineage>
        <taxon>Eukaryota</taxon>
        <taxon>Viridiplantae</taxon>
        <taxon>Streptophyta</taxon>
        <taxon>Embryophyta</taxon>
        <taxon>Tracheophyta</taxon>
        <taxon>Spermatophyta</taxon>
        <taxon>Magnoliopsida</taxon>
        <taxon>Liliopsida</taxon>
        <taxon>Poales</taxon>
        <taxon>Poaceae</taxon>
        <taxon>BOP clade</taxon>
        <taxon>Pooideae</taxon>
        <taxon>Triticodae</taxon>
        <taxon>Triticeae</taxon>
        <taxon>Triticinae</taxon>
        <taxon>Triticum</taxon>
    </lineage>
</organism>
<dbReference type="Gramene" id="TuG1812G0500001956.01.T03">
    <property type="protein sequence ID" value="TuG1812G0500001956.01.T03"/>
    <property type="gene ID" value="TuG1812G0500001956.01"/>
</dbReference>
<dbReference type="AlphaFoldDB" id="A0A8R7UHR4"/>
<keyword evidence="2" id="KW-1185">Reference proteome</keyword>
<reference evidence="2" key="1">
    <citation type="journal article" date="2013" name="Nature">
        <title>Draft genome of the wheat A-genome progenitor Triticum urartu.</title>
        <authorList>
            <person name="Ling H.Q."/>
            <person name="Zhao S."/>
            <person name="Liu D."/>
            <person name="Wang J."/>
            <person name="Sun H."/>
            <person name="Zhang C."/>
            <person name="Fan H."/>
            <person name="Li D."/>
            <person name="Dong L."/>
            <person name="Tao Y."/>
            <person name="Gao C."/>
            <person name="Wu H."/>
            <person name="Li Y."/>
            <person name="Cui Y."/>
            <person name="Guo X."/>
            <person name="Zheng S."/>
            <person name="Wang B."/>
            <person name="Yu K."/>
            <person name="Liang Q."/>
            <person name="Yang W."/>
            <person name="Lou X."/>
            <person name="Chen J."/>
            <person name="Feng M."/>
            <person name="Jian J."/>
            <person name="Zhang X."/>
            <person name="Luo G."/>
            <person name="Jiang Y."/>
            <person name="Liu J."/>
            <person name="Wang Z."/>
            <person name="Sha Y."/>
            <person name="Zhang B."/>
            <person name="Wu H."/>
            <person name="Tang D."/>
            <person name="Shen Q."/>
            <person name="Xue P."/>
            <person name="Zou S."/>
            <person name="Wang X."/>
            <person name="Liu X."/>
            <person name="Wang F."/>
            <person name="Yang Y."/>
            <person name="An X."/>
            <person name="Dong Z."/>
            <person name="Zhang K."/>
            <person name="Zhang X."/>
            <person name="Luo M.C."/>
            <person name="Dvorak J."/>
            <person name="Tong Y."/>
            <person name="Wang J."/>
            <person name="Yang H."/>
            <person name="Li Z."/>
            <person name="Wang D."/>
            <person name="Zhang A."/>
            <person name="Wang J."/>
        </authorList>
    </citation>
    <scope>NUCLEOTIDE SEQUENCE</scope>
    <source>
        <strain evidence="2">cv. G1812</strain>
    </source>
</reference>
<accession>A0A8R7UHR4</accession>
<reference evidence="1" key="2">
    <citation type="submission" date="2018-03" db="EMBL/GenBank/DDBJ databases">
        <title>The Triticum urartu genome reveals the dynamic nature of wheat genome evolution.</title>
        <authorList>
            <person name="Ling H."/>
            <person name="Ma B."/>
            <person name="Shi X."/>
            <person name="Liu H."/>
            <person name="Dong L."/>
            <person name="Sun H."/>
            <person name="Cao Y."/>
            <person name="Gao Q."/>
            <person name="Zheng S."/>
            <person name="Li Y."/>
            <person name="Yu Y."/>
            <person name="Du H."/>
            <person name="Qi M."/>
            <person name="Li Y."/>
            <person name="Yu H."/>
            <person name="Cui Y."/>
            <person name="Wang N."/>
            <person name="Chen C."/>
            <person name="Wu H."/>
            <person name="Zhao Y."/>
            <person name="Zhang J."/>
            <person name="Li Y."/>
            <person name="Zhou W."/>
            <person name="Zhang B."/>
            <person name="Hu W."/>
            <person name="Eijk M."/>
            <person name="Tang J."/>
            <person name="Witsenboer H."/>
            <person name="Zhao S."/>
            <person name="Li Z."/>
            <person name="Zhang A."/>
            <person name="Wang D."/>
            <person name="Liang C."/>
        </authorList>
    </citation>
    <scope>NUCLEOTIDE SEQUENCE [LARGE SCALE GENOMIC DNA]</scope>
    <source>
        <strain evidence="1">cv. G1812</strain>
    </source>
</reference>
<evidence type="ECO:0000313" key="2">
    <source>
        <dbReference type="Proteomes" id="UP000015106"/>
    </source>
</evidence>
<protein>
    <submittedName>
        <fullName evidence="1">Uncharacterized protein</fullName>
    </submittedName>
</protein>
<dbReference type="Proteomes" id="UP000015106">
    <property type="component" value="Chromosome 5"/>
</dbReference>
<proteinExistence type="predicted"/>
<name>A0A8R7UHR4_TRIUA</name>
<sequence length="89" mass="10063">MGTRICPQREAVDIEEIMRLNILSKERWVVVDSNRPSSHVVSLVFLDVRLPFAIGMHVDAPCISFHHDGRQPGLRHRSCSVSPTLGQFI</sequence>
<dbReference type="EnsemblPlants" id="TuG1812G0500001956.01.T03">
    <property type="protein sequence ID" value="TuG1812G0500001956.01.T03"/>
    <property type="gene ID" value="TuG1812G0500001956.01"/>
</dbReference>